<dbReference type="Pfam" id="PF01753">
    <property type="entry name" value="zf-MYND"/>
    <property type="match status" value="1"/>
</dbReference>
<evidence type="ECO:0000259" key="5">
    <source>
        <dbReference type="PROSITE" id="PS50865"/>
    </source>
</evidence>
<evidence type="ECO:0000256" key="4">
    <source>
        <dbReference type="PROSITE-ProRule" id="PRU00134"/>
    </source>
</evidence>
<keyword evidence="3" id="KW-0862">Zinc</keyword>
<keyword evidence="7" id="KW-1185">Reference proteome</keyword>
<keyword evidence="2 4" id="KW-0863">Zinc-finger</keyword>
<name>A0A0C3BKR8_PILCF</name>
<protein>
    <recommendedName>
        <fullName evidence="5">MYND-type domain-containing protein</fullName>
    </recommendedName>
</protein>
<dbReference type="SUPFAM" id="SSF144232">
    <property type="entry name" value="HIT/MYND zinc finger-like"/>
    <property type="match status" value="1"/>
</dbReference>
<dbReference type="OrthoDB" id="2962150at2759"/>
<dbReference type="EMBL" id="KN832980">
    <property type="protein sequence ID" value="KIM87033.1"/>
    <property type="molecule type" value="Genomic_DNA"/>
</dbReference>
<dbReference type="GO" id="GO:0008270">
    <property type="term" value="F:zinc ion binding"/>
    <property type="evidence" value="ECO:0007669"/>
    <property type="project" value="UniProtKB-KW"/>
</dbReference>
<dbReference type="InterPro" id="IPR002893">
    <property type="entry name" value="Znf_MYND"/>
</dbReference>
<dbReference type="InParanoid" id="A0A0C3BKR8"/>
<proteinExistence type="predicted"/>
<sequence length="476" mass="55379">MSWSLDVRRPKPDIDPEGWCKFWEEELEWSFSRPEERLIEDSDSEAYMVMLSEQYLTLFHGLRLEIAKHRQHMTSIWLEKHSQKDPVEKIWTSKTQQEREKIIIEALVEYATSGREGSLGEDQWQWCPEVTRKDMCGEDGQGFIRLLNHFKLSDPLSTPSLDFPVLPERRVWRLFDISMDDAANACRPEGVRGYHNLVIVSRHVFLTNFVLRVLLLLVGKKMTTTFVKAPKIKKTAEYKEMVKAHKAWKPLPAWVQSVVKEEKKKNKEFEKTMVTSQRCAGCFKQTDKASDLKACGGCSKVGRRILYCSRECQVQDYKHGRPPHKQICSKPLREAPLDLATESKESDTFPLYTSTPTPALALQVYFLRRDKFQWDYCFVCDDGRPLCRTFHGSGKTIFLEARKKAFEQRDLASIAVMELMLNAQPTVRDGILQNYRPQIEKEYEVDIDMCRTVAMETSEDYKKILRSGVVPRDVEK</sequence>
<gene>
    <name evidence="6" type="ORF">PILCRDRAFT_815469</name>
</gene>
<dbReference type="AlphaFoldDB" id="A0A0C3BKR8"/>
<keyword evidence="1" id="KW-0479">Metal-binding</keyword>
<dbReference type="HOGENOM" id="CLU_041170_0_0_1"/>
<dbReference type="PROSITE" id="PS50865">
    <property type="entry name" value="ZF_MYND_2"/>
    <property type="match status" value="1"/>
</dbReference>
<accession>A0A0C3BKR8</accession>
<dbReference type="Gene3D" id="6.10.140.2220">
    <property type="match status" value="1"/>
</dbReference>
<evidence type="ECO:0000256" key="1">
    <source>
        <dbReference type="ARBA" id="ARBA00022723"/>
    </source>
</evidence>
<organism evidence="6 7">
    <name type="scientific">Piloderma croceum (strain F 1598)</name>
    <dbReference type="NCBI Taxonomy" id="765440"/>
    <lineage>
        <taxon>Eukaryota</taxon>
        <taxon>Fungi</taxon>
        <taxon>Dikarya</taxon>
        <taxon>Basidiomycota</taxon>
        <taxon>Agaricomycotina</taxon>
        <taxon>Agaricomycetes</taxon>
        <taxon>Agaricomycetidae</taxon>
        <taxon>Atheliales</taxon>
        <taxon>Atheliaceae</taxon>
        <taxon>Piloderma</taxon>
    </lineage>
</organism>
<reference evidence="7" key="2">
    <citation type="submission" date="2015-01" db="EMBL/GenBank/DDBJ databases">
        <title>Evolutionary Origins and Diversification of the Mycorrhizal Mutualists.</title>
        <authorList>
            <consortium name="DOE Joint Genome Institute"/>
            <consortium name="Mycorrhizal Genomics Consortium"/>
            <person name="Kohler A."/>
            <person name="Kuo A."/>
            <person name="Nagy L.G."/>
            <person name="Floudas D."/>
            <person name="Copeland A."/>
            <person name="Barry K.W."/>
            <person name="Cichocki N."/>
            <person name="Veneault-Fourrey C."/>
            <person name="LaButti K."/>
            <person name="Lindquist E.A."/>
            <person name="Lipzen A."/>
            <person name="Lundell T."/>
            <person name="Morin E."/>
            <person name="Murat C."/>
            <person name="Riley R."/>
            <person name="Ohm R."/>
            <person name="Sun H."/>
            <person name="Tunlid A."/>
            <person name="Henrissat B."/>
            <person name="Grigoriev I.V."/>
            <person name="Hibbett D.S."/>
            <person name="Martin F."/>
        </authorList>
    </citation>
    <scope>NUCLEOTIDE SEQUENCE [LARGE SCALE GENOMIC DNA]</scope>
    <source>
        <strain evidence="7">F 1598</strain>
    </source>
</reference>
<evidence type="ECO:0000313" key="6">
    <source>
        <dbReference type="EMBL" id="KIM87033.1"/>
    </source>
</evidence>
<feature type="domain" description="MYND-type" evidence="5">
    <location>
        <begin position="279"/>
        <end position="328"/>
    </location>
</feature>
<evidence type="ECO:0000313" key="7">
    <source>
        <dbReference type="Proteomes" id="UP000054166"/>
    </source>
</evidence>
<dbReference type="Proteomes" id="UP000054166">
    <property type="component" value="Unassembled WGS sequence"/>
</dbReference>
<evidence type="ECO:0000256" key="2">
    <source>
        <dbReference type="ARBA" id="ARBA00022771"/>
    </source>
</evidence>
<reference evidence="6 7" key="1">
    <citation type="submission" date="2014-04" db="EMBL/GenBank/DDBJ databases">
        <authorList>
            <consortium name="DOE Joint Genome Institute"/>
            <person name="Kuo A."/>
            <person name="Tarkka M."/>
            <person name="Buscot F."/>
            <person name="Kohler A."/>
            <person name="Nagy L.G."/>
            <person name="Floudas D."/>
            <person name="Copeland A."/>
            <person name="Barry K.W."/>
            <person name="Cichocki N."/>
            <person name="Veneault-Fourrey C."/>
            <person name="LaButti K."/>
            <person name="Lindquist E.A."/>
            <person name="Lipzen A."/>
            <person name="Lundell T."/>
            <person name="Morin E."/>
            <person name="Murat C."/>
            <person name="Sun H."/>
            <person name="Tunlid A."/>
            <person name="Henrissat B."/>
            <person name="Grigoriev I.V."/>
            <person name="Hibbett D.S."/>
            <person name="Martin F."/>
            <person name="Nordberg H.P."/>
            <person name="Cantor M.N."/>
            <person name="Hua S.X."/>
        </authorList>
    </citation>
    <scope>NUCLEOTIDE SEQUENCE [LARGE SCALE GENOMIC DNA]</scope>
    <source>
        <strain evidence="6 7">F 1598</strain>
    </source>
</reference>
<evidence type="ECO:0000256" key="3">
    <source>
        <dbReference type="ARBA" id="ARBA00022833"/>
    </source>
</evidence>